<gene>
    <name evidence="5" type="ORF">HMPREF9282_00652</name>
</gene>
<comment type="caution">
    <text evidence="5">The sequence shown here is derived from an EMBL/GenBank/DDBJ whole genome shotgun (WGS) entry which is preliminary data.</text>
</comment>
<dbReference type="InterPro" id="IPR010998">
    <property type="entry name" value="Integrase_recombinase_N"/>
</dbReference>
<protein>
    <recommendedName>
        <fullName evidence="4">Tyr recombinase domain-containing protein</fullName>
    </recommendedName>
</protein>
<comment type="similarity">
    <text evidence="1">Belongs to the 'phage' integrase family.</text>
</comment>
<name>K9DNA1_9FIRM</name>
<dbReference type="SUPFAM" id="SSF56349">
    <property type="entry name" value="DNA breaking-rejoining enzymes"/>
    <property type="match status" value="1"/>
</dbReference>
<dbReference type="PANTHER" id="PTHR30349:SF64">
    <property type="entry name" value="PROPHAGE INTEGRASE INTD-RELATED"/>
    <property type="match status" value="1"/>
</dbReference>
<dbReference type="Proteomes" id="UP000009891">
    <property type="component" value="Unassembled WGS sequence"/>
</dbReference>
<evidence type="ECO:0000256" key="1">
    <source>
        <dbReference type="ARBA" id="ARBA00008857"/>
    </source>
</evidence>
<dbReference type="AlphaFoldDB" id="K9DNA1"/>
<dbReference type="InterPro" id="IPR011010">
    <property type="entry name" value="DNA_brk_join_enz"/>
</dbReference>
<evidence type="ECO:0000259" key="4">
    <source>
        <dbReference type="PROSITE" id="PS51898"/>
    </source>
</evidence>
<dbReference type="InterPro" id="IPR013762">
    <property type="entry name" value="Integrase-like_cat_sf"/>
</dbReference>
<organism evidence="5 6">
    <name type="scientific">Veillonella seminalis ACS-216-V-Col6b</name>
    <dbReference type="NCBI Taxonomy" id="883156"/>
    <lineage>
        <taxon>Bacteria</taxon>
        <taxon>Bacillati</taxon>
        <taxon>Bacillota</taxon>
        <taxon>Negativicutes</taxon>
        <taxon>Veillonellales</taxon>
        <taxon>Veillonellaceae</taxon>
        <taxon>Veillonella</taxon>
    </lineage>
</organism>
<evidence type="ECO:0000313" key="5">
    <source>
        <dbReference type="EMBL" id="EKU78855.1"/>
    </source>
</evidence>
<accession>K9DNA1</accession>
<dbReference type="RefSeq" id="WP_006555552.1">
    <property type="nucleotide sequence ID" value="NZ_JH992936.1"/>
</dbReference>
<dbReference type="STRING" id="883156.HMPREF9282_00652"/>
<keyword evidence="2" id="KW-0238">DNA-binding</keyword>
<dbReference type="Pfam" id="PF00589">
    <property type="entry name" value="Phage_integrase"/>
    <property type="match status" value="1"/>
</dbReference>
<dbReference type="PATRIC" id="fig|883156.3.peg.636"/>
<dbReference type="OrthoDB" id="9803188at2"/>
<dbReference type="CDD" id="cd01189">
    <property type="entry name" value="INT_ICEBs1_C_like"/>
    <property type="match status" value="1"/>
</dbReference>
<dbReference type="HOGENOM" id="CLU_027562_17_6_9"/>
<dbReference type="EMBL" id="AHAF01000003">
    <property type="protein sequence ID" value="EKU78855.1"/>
    <property type="molecule type" value="Genomic_DNA"/>
</dbReference>
<keyword evidence="3" id="KW-0233">DNA recombination</keyword>
<evidence type="ECO:0000256" key="2">
    <source>
        <dbReference type="ARBA" id="ARBA00023125"/>
    </source>
</evidence>
<feature type="domain" description="Tyr recombinase" evidence="4">
    <location>
        <begin position="180"/>
        <end position="375"/>
    </location>
</feature>
<proteinExistence type="inferred from homology"/>
<evidence type="ECO:0000256" key="3">
    <source>
        <dbReference type="ARBA" id="ARBA00023172"/>
    </source>
</evidence>
<dbReference type="Gene3D" id="1.10.150.130">
    <property type="match status" value="1"/>
</dbReference>
<dbReference type="GO" id="GO:0003677">
    <property type="term" value="F:DNA binding"/>
    <property type="evidence" value="ECO:0007669"/>
    <property type="project" value="UniProtKB-KW"/>
</dbReference>
<keyword evidence="6" id="KW-1185">Reference proteome</keyword>
<sequence>MWIEEVKNKNGETVYRYYERYTCPETKRIKRVSVTLMSNSNRAKKQAHTMLSAKINTVKENTEKEPPKILLFNAIEKWIEFYKPTVSSATQKRYDTSFTKIKTLFDDVPLSKLQSIYIEEVFVKFHHIDKASYKYTCALLRIIKNTLQYARRKGYITDIQDFMDIKIKARPKTIEEVKKANEKFLDKNELKECINQLSSMHKRISLLCEFMSLTGLRIGELLALRECDYKKTDKLINVNGSYDYASRTRGTPKNLYSYRDVMLNNRAIEIINYFIQSNRWLYMSLGTPEKDKRYIFINQNGIPYEPQQINKLLKQVQINGKHISTHIFRHTHISLLAELGIPLKAIMARVGHNDPRTTLEIYSHVTENMQNDIVKKLNTMTI</sequence>
<dbReference type="InterPro" id="IPR050090">
    <property type="entry name" value="Tyrosine_recombinase_XerCD"/>
</dbReference>
<dbReference type="Gene3D" id="1.10.443.10">
    <property type="entry name" value="Intergrase catalytic core"/>
    <property type="match status" value="1"/>
</dbReference>
<dbReference type="PANTHER" id="PTHR30349">
    <property type="entry name" value="PHAGE INTEGRASE-RELATED"/>
    <property type="match status" value="1"/>
</dbReference>
<dbReference type="GO" id="GO:0015074">
    <property type="term" value="P:DNA integration"/>
    <property type="evidence" value="ECO:0007669"/>
    <property type="project" value="InterPro"/>
</dbReference>
<dbReference type="GO" id="GO:0006310">
    <property type="term" value="P:DNA recombination"/>
    <property type="evidence" value="ECO:0007669"/>
    <property type="project" value="UniProtKB-KW"/>
</dbReference>
<evidence type="ECO:0000313" key="6">
    <source>
        <dbReference type="Proteomes" id="UP000009891"/>
    </source>
</evidence>
<dbReference type="eggNOG" id="COG0582">
    <property type="taxonomic scope" value="Bacteria"/>
</dbReference>
<dbReference type="InterPro" id="IPR002104">
    <property type="entry name" value="Integrase_catalytic"/>
</dbReference>
<reference evidence="5 6" key="1">
    <citation type="submission" date="2012-09" db="EMBL/GenBank/DDBJ databases">
        <title>The Genome Sequence of Veillonella ratti ACS-216-V-COL6B.</title>
        <authorList>
            <consortium name="The Broad Institute Genome Sequencing Platform"/>
            <person name="Earl A."/>
            <person name="Ward D."/>
            <person name="Feldgarden M."/>
            <person name="Gevers D."/>
            <person name="Saerens B."/>
            <person name="Vaneechoutte M."/>
            <person name="Walker B."/>
            <person name="Young S.K."/>
            <person name="Zeng Q."/>
            <person name="Gargeya S."/>
            <person name="Fitzgerald M."/>
            <person name="Haas B."/>
            <person name="Abouelleil A."/>
            <person name="Alvarado L."/>
            <person name="Arachchi H.M."/>
            <person name="Berlin A."/>
            <person name="Chapman S.B."/>
            <person name="Goldberg J."/>
            <person name="Griggs A."/>
            <person name="Gujja S."/>
            <person name="Hansen M."/>
            <person name="Howarth C."/>
            <person name="Imamovic A."/>
            <person name="Larimer J."/>
            <person name="McCowen C."/>
            <person name="Montmayeur A."/>
            <person name="Murphy C."/>
            <person name="Neiman D."/>
            <person name="Pearson M."/>
            <person name="Priest M."/>
            <person name="Roberts A."/>
            <person name="Saif S."/>
            <person name="Shea T."/>
            <person name="Sisk P."/>
            <person name="Sykes S."/>
            <person name="Wortman J."/>
            <person name="Nusbaum C."/>
            <person name="Birren B."/>
        </authorList>
    </citation>
    <scope>NUCLEOTIDE SEQUENCE [LARGE SCALE GENOMIC DNA]</scope>
    <source>
        <strain evidence="5 6">ACS-216-V-Col6b</strain>
    </source>
</reference>
<dbReference type="PROSITE" id="PS51898">
    <property type="entry name" value="TYR_RECOMBINASE"/>
    <property type="match status" value="1"/>
</dbReference>